<evidence type="ECO:0000259" key="8">
    <source>
        <dbReference type="PROSITE" id="PS50850"/>
    </source>
</evidence>
<dbReference type="PROSITE" id="PS50850">
    <property type="entry name" value="MFS"/>
    <property type="match status" value="1"/>
</dbReference>
<dbReference type="InterPro" id="IPR010290">
    <property type="entry name" value="TM_effector"/>
</dbReference>
<dbReference type="InterPro" id="IPR020846">
    <property type="entry name" value="MFS_dom"/>
</dbReference>
<dbReference type="PANTHER" id="PTHR23513">
    <property type="entry name" value="INTEGRAL MEMBRANE EFFLUX PROTEIN-RELATED"/>
    <property type="match status" value="1"/>
</dbReference>
<accession>Q3IXT4</accession>
<keyword evidence="6 7" id="KW-0472">Membrane</keyword>
<dbReference type="GeneID" id="3721620"/>
<dbReference type="EnsemblBacteria" id="ABA80650">
    <property type="protein sequence ID" value="ABA80650"/>
    <property type="gene ID" value="RSP_3035"/>
</dbReference>
<name>Q3IXT4_CERS4</name>
<dbReference type="EMBL" id="CP000144">
    <property type="protein sequence ID" value="ABA80650.1"/>
    <property type="molecule type" value="Genomic_DNA"/>
</dbReference>
<evidence type="ECO:0000256" key="1">
    <source>
        <dbReference type="ARBA" id="ARBA00004651"/>
    </source>
</evidence>
<evidence type="ECO:0000256" key="2">
    <source>
        <dbReference type="ARBA" id="ARBA00022448"/>
    </source>
</evidence>
<dbReference type="GO" id="GO:0005886">
    <property type="term" value="C:plasma membrane"/>
    <property type="evidence" value="ECO:0007669"/>
    <property type="project" value="UniProtKB-SubCell"/>
</dbReference>
<feature type="transmembrane region" description="Helical" evidence="7">
    <location>
        <begin position="55"/>
        <end position="76"/>
    </location>
</feature>
<evidence type="ECO:0000256" key="5">
    <source>
        <dbReference type="ARBA" id="ARBA00022989"/>
    </source>
</evidence>
<feature type="domain" description="Major facilitator superfamily (MFS) profile" evidence="8">
    <location>
        <begin position="1"/>
        <end position="408"/>
    </location>
</feature>
<evidence type="ECO:0000256" key="6">
    <source>
        <dbReference type="ARBA" id="ARBA00023136"/>
    </source>
</evidence>
<dbReference type="KEGG" id="rsp:RSP_3035"/>
<evidence type="ECO:0000256" key="4">
    <source>
        <dbReference type="ARBA" id="ARBA00022692"/>
    </source>
</evidence>
<comment type="subcellular location">
    <subcellularLocation>
        <location evidence="1">Cell membrane</location>
        <topology evidence="1">Multi-pass membrane protein</topology>
    </subcellularLocation>
</comment>
<dbReference type="Gene3D" id="1.20.1250.20">
    <property type="entry name" value="MFS general substrate transporter like domains"/>
    <property type="match status" value="1"/>
</dbReference>
<dbReference type="AlphaFoldDB" id="Q3IXT4"/>
<keyword evidence="3" id="KW-1003">Cell membrane</keyword>
<dbReference type="InterPro" id="IPR036259">
    <property type="entry name" value="MFS_trans_sf"/>
</dbReference>
<feature type="transmembrane region" description="Helical" evidence="7">
    <location>
        <begin position="354"/>
        <end position="378"/>
    </location>
</feature>
<feature type="transmembrane region" description="Helical" evidence="7">
    <location>
        <begin position="151"/>
        <end position="177"/>
    </location>
</feature>
<dbReference type="RefSeq" id="WP_011338987.1">
    <property type="nucleotide sequence ID" value="NC_007494.2"/>
</dbReference>
<dbReference type="CDD" id="cd06173">
    <property type="entry name" value="MFS_MefA_like"/>
    <property type="match status" value="1"/>
</dbReference>
<feature type="transmembrane region" description="Helical" evidence="7">
    <location>
        <begin position="112"/>
        <end position="130"/>
    </location>
</feature>
<dbReference type="eggNOG" id="COG2814">
    <property type="taxonomic scope" value="Bacteria"/>
</dbReference>
<evidence type="ECO:0000256" key="7">
    <source>
        <dbReference type="SAM" id="Phobius"/>
    </source>
</evidence>
<gene>
    <name evidence="9" type="ORF">RSP_3035</name>
</gene>
<dbReference type="Proteomes" id="UP000002703">
    <property type="component" value="Chromosome 2"/>
</dbReference>
<keyword evidence="10" id="KW-1185">Reference proteome</keyword>
<feature type="transmembrane region" description="Helical" evidence="7">
    <location>
        <begin position="293"/>
        <end position="313"/>
    </location>
</feature>
<evidence type="ECO:0000256" key="3">
    <source>
        <dbReference type="ARBA" id="ARBA00022475"/>
    </source>
</evidence>
<dbReference type="PATRIC" id="fig|272943.9.peg.3453"/>
<protein>
    <submittedName>
        <fullName evidence="9">Transporter, major facilitator superfamily (MFS)</fullName>
    </submittedName>
</protein>
<evidence type="ECO:0000313" key="9">
    <source>
        <dbReference type="EMBL" id="ABA80650.1"/>
    </source>
</evidence>
<dbReference type="Pfam" id="PF05977">
    <property type="entry name" value="MFS_3"/>
    <property type="match status" value="1"/>
</dbReference>
<keyword evidence="4 7" id="KW-0812">Transmembrane</keyword>
<dbReference type="SUPFAM" id="SSF103473">
    <property type="entry name" value="MFS general substrate transporter"/>
    <property type="match status" value="1"/>
</dbReference>
<feature type="transmembrane region" description="Helical" evidence="7">
    <location>
        <begin position="319"/>
        <end position="342"/>
    </location>
</feature>
<proteinExistence type="predicted"/>
<dbReference type="OrthoDB" id="9809918at2"/>
<sequence>MSAPSPAIQRWRHASRALNEPAYRRYFLAQVPLVIGTWIHSIALGWLMWRLSASPMMLGVLALCDLGPTLLLGPITGTLVDRVDRRRLLLGLICINFVLICTLAALAITDSITVLAMLILTPSIGIIAAFESPARQALVAELVAPADLRNALALNSLLFNTARLIGPAIGGLVAAWAGEGWAFVLKALALLPAAYVLATMRLRAPEPRSRGRFFEDMRAGLGFARSHVEVARILILVGICSLTSVPYFSFLPVLADDMLGADASLAGLLMSVTGIGSMAAGLMLTFGDRLNAMALWPVASAFLLGVLLIGMGLSTSVTLTTALALPMGFAILSQNLASNTLLQHFAPPGYRGRVMALYAMMMLGTVPVGSLIAGALAARIGMPSVFILGGALCAATALAAAWHRRRYPGPDLMAADPDPSSASRA</sequence>
<dbReference type="PANTHER" id="PTHR23513:SF11">
    <property type="entry name" value="STAPHYLOFERRIN A TRANSPORTER"/>
    <property type="match status" value="1"/>
</dbReference>
<keyword evidence="5 7" id="KW-1133">Transmembrane helix</keyword>
<dbReference type="STRING" id="272943.RSP_3035"/>
<dbReference type="GO" id="GO:0022857">
    <property type="term" value="F:transmembrane transporter activity"/>
    <property type="evidence" value="ECO:0007669"/>
    <property type="project" value="InterPro"/>
</dbReference>
<feature type="transmembrane region" description="Helical" evidence="7">
    <location>
        <begin position="265"/>
        <end position="286"/>
    </location>
</feature>
<keyword evidence="2" id="KW-0813">Transport</keyword>
<reference evidence="10" key="1">
    <citation type="submission" date="2005-09" db="EMBL/GenBank/DDBJ databases">
        <title>Complete sequence of chromosome 2 of Rhodobacter sphaeroides 2.4.1.</title>
        <authorList>
            <person name="Copeland A."/>
            <person name="Lucas S."/>
            <person name="Lapidus A."/>
            <person name="Barry K."/>
            <person name="Detter J.C."/>
            <person name="Glavina T."/>
            <person name="Hammon N."/>
            <person name="Israni S."/>
            <person name="Pitluck S."/>
            <person name="Richardson P."/>
            <person name="Mackenzie C."/>
            <person name="Choudhary M."/>
            <person name="Larimer F."/>
            <person name="Hauser L.J."/>
            <person name="Land M."/>
            <person name="Donohue T.J."/>
            <person name="Kaplan S."/>
        </authorList>
    </citation>
    <scope>NUCLEOTIDE SEQUENCE [LARGE SCALE GENOMIC DNA]</scope>
    <source>
        <strain evidence="10">ATCC 17023 / DSM 158 / JCM 6121 / CCUG 31486 / LMG 2827 / NBRC 12203 / NCIMB 8253 / ATH 2.4.1.</strain>
    </source>
</reference>
<feature type="transmembrane region" description="Helical" evidence="7">
    <location>
        <begin position="26"/>
        <end position="49"/>
    </location>
</feature>
<feature type="transmembrane region" description="Helical" evidence="7">
    <location>
        <begin position="233"/>
        <end position="253"/>
    </location>
</feature>
<feature type="transmembrane region" description="Helical" evidence="7">
    <location>
        <begin position="88"/>
        <end position="106"/>
    </location>
</feature>
<evidence type="ECO:0000313" key="10">
    <source>
        <dbReference type="Proteomes" id="UP000002703"/>
    </source>
</evidence>
<dbReference type="PhylomeDB" id="Q3IXT4"/>
<feature type="transmembrane region" description="Helical" evidence="7">
    <location>
        <begin position="384"/>
        <end position="403"/>
    </location>
</feature>
<feature type="transmembrane region" description="Helical" evidence="7">
    <location>
        <begin position="183"/>
        <end position="202"/>
    </location>
</feature>
<organism evidence="9 10">
    <name type="scientific">Cereibacter sphaeroides (strain ATCC 17023 / DSM 158 / JCM 6121 / CCUG 31486 / LMG 2827 / NBRC 12203 / NCIMB 8253 / ATH 2.4.1.)</name>
    <name type="common">Rhodobacter sphaeroides</name>
    <dbReference type="NCBI Taxonomy" id="272943"/>
    <lineage>
        <taxon>Bacteria</taxon>
        <taxon>Pseudomonadati</taxon>
        <taxon>Pseudomonadota</taxon>
        <taxon>Alphaproteobacteria</taxon>
        <taxon>Rhodobacterales</taxon>
        <taxon>Paracoccaceae</taxon>
        <taxon>Cereibacter</taxon>
    </lineage>
</organism>